<dbReference type="Pfam" id="PF03690">
    <property type="entry name" value="MYG1_exonuc"/>
    <property type="match status" value="1"/>
</dbReference>
<dbReference type="InterPro" id="IPR003226">
    <property type="entry name" value="MYG1_exonuclease"/>
</dbReference>
<protein>
    <submittedName>
        <fullName evidence="4">UPF0160 protein (inferred by orthology to a C. elegans protein)</fullName>
    </submittedName>
</protein>
<dbReference type="Proteomes" id="UP000267096">
    <property type="component" value="Unassembled WGS sequence"/>
</dbReference>
<sequence>MHERFAFVAFSIYPYVRRLPLPEKWRGCRDEELSKISSIPDCIFVHMSGFIGGNKRREGAIQMAKRSLELAGKYKPET</sequence>
<dbReference type="GO" id="GO:0005634">
    <property type="term" value="C:nucleus"/>
    <property type="evidence" value="ECO:0007669"/>
    <property type="project" value="TreeGrafter"/>
</dbReference>
<evidence type="ECO:0000313" key="2">
    <source>
        <dbReference type="EMBL" id="VDK33645.1"/>
    </source>
</evidence>
<reference evidence="2 3" key="2">
    <citation type="submission" date="2018-11" db="EMBL/GenBank/DDBJ databases">
        <authorList>
            <consortium name="Pathogen Informatics"/>
        </authorList>
    </citation>
    <scope>NUCLEOTIDE SEQUENCE [LARGE SCALE GENOMIC DNA]</scope>
</reference>
<gene>
    <name evidence="2" type="ORF">ASIM_LOCUS8685</name>
</gene>
<evidence type="ECO:0000313" key="4">
    <source>
        <dbReference type="WBParaSite" id="ASIM_0000892901-mRNA-1"/>
    </source>
</evidence>
<dbReference type="OrthoDB" id="10265310at2759"/>
<reference evidence="4" key="1">
    <citation type="submission" date="2017-02" db="UniProtKB">
        <authorList>
            <consortium name="WormBaseParasite"/>
        </authorList>
    </citation>
    <scope>IDENTIFICATION</scope>
</reference>
<organism evidence="4">
    <name type="scientific">Anisakis simplex</name>
    <name type="common">Herring worm</name>
    <dbReference type="NCBI Taxonomy" id="6269"/>
    <lineage>
        <taxon>Eukaryota</taxon>
        <taxon>Metazoa</taxon>
        <taxon>Ecdysozoa</taxon>
        <taxon>Nematoda</taxon>
        <taxon>Chromadorea</taxon>
        <taxon>Rhabditida</taxon>
        <taxon>Spirurina</taxon>
        <taxon>Ascaridomorpha</taxon>
        <taxon>Ascaridoidea</taxon>
        <taxon>Anisakidae</taxon>
        <taxon>Anisakis</taxon>
        <taxon>Anisakis simplex complex</taxon>
    </lineage>
</organism>
<dbReference type="AlphaFoldDB" id="A0A0M3JMP1"/>
<dbReference type="PANTHER" id="PTHR11215:SF1">
    <property type="entry name" value="MYG1 EXONUCLEASE"/>
    <property type="match status" value="1"/>
</dbReference>
<dbReference type="WBParaSite" id="ASIM_0000892901-mRNA-1">
    <property type="protein sequence ID" value="ASIM_0000892901-mRNA-1"/>
    <property type="gene ID" value="ASIM_0000892901"/>
</dbReference>
<evidence type="ECO:0000313" key="3">
    <source>
        <dbReference type="Proteomes" id="UP000267096"/>
    </source>
</evidence>
<accession>A0A0M3JMP1</accession>
<comment type="similarity">
    <text evidence="1">Belongs to the MYG1 family.</text>
</comment>
<evidence type="ECO:0000256" key="1">
    <source>
        <dbReference type="ARBA" id="ARBA00010105"/>
    </source>
</evidence>
<dbReference type="GO" id="GO:0005737">
    <property type="term" value="C:cytoplasm"/>
    <property type="evidence" value="ECO:0007669"/>
    <property type="project" value="TreeGrafter"/>
</dbReference>
<name>A0A0M3JMP1_ANISI</name>
<proteinExistence type="inferred from homology"/>
<dbReference type="PANTHER" id="PTHR11215">
    <property type="entry name" value="METAL DEPENDENT HYDROLASE - RELATED"/>
    <property type="match status" value="1"/>
</dbReference>
<keyword evidence="3" id="KW-1185">Reference proteome</keyword>
<dbReference type="EMBL" id="UYRR01024269">
    <property type="protein sequence ID" value="VDK33645.1"/>
    <property type="molecule type" value="Genomic_DNA"/>
</dbReference>